<dbReference type="Proteomes" id="UP000094197">
    <property type="component" value="Chromosome 1"/>
</dbReference>
<dbReference type="AlphaFoldDB" id="A0A1D7UU22"/>
<accession>A0A1D7UU22</accession>
<dbReference type="KEGG" id="laj:A0128_04010"/>
<reference evidence="1 2" key="1">
    <citation type="submission" date="2016-04" db="EMBL/GenBank/DDBJ databases">
        <title>Complete genome seqeunce of Leptospira alstonii serovar Room22.</title>
        <authorList>
            <person name="Nally J.E."/>
            <person name="Bayles D.O."/>
            <person name="Hurley D."/>
            <person name="Fanning S."/>
            <person name="McMahon B.J."/>
            <person name="Arent Z."/>
        </authorList>
    </citation>
    <scope>NUCLEOTIDE SEQUENCE [LARGE SCALE GENOMIC DNA]</scope>
    <source>
        <strain evidence="1 2">GWTS #1</strain>
    </source>
</reference>
<evidence type="ECO:0000313" key="2">
    <source>
        <dbReference type="Proteomes" id="UP000094197"/>
    </source>
</evidence>
<keyword evidence="2" id="KW-1185">Reference proteome</keyword>
<gene>
    <name evidence="1" type="ORF">A0128_04010</name>
</gene>
<protein>
    <submittedName>
        <fullName evidence="1">Uncharacterized protein</fullName>
    </submittedName>
</protein>
<organism evidence="1 2">
    <name type="scientific">Leptospira tipperaryensis</name>
    <dbReference type="NCBI Taxonomy" id="2564040"/>
    <lineage>
        <taxon>Bacteria</taxon>
        <taxon>Pseudomonadati</taxon>
        <taxon>Spirochaetota</taxon>
        <taxon>Spirochaetia</taxon>
        <taxon>Leptospirales</taxon>
        <taxon>Leptospiraceae</taxon>
        <taxon>Leptospira</taxon>
    </lineage>
</organism>
<name>A0A1D7UU22_9LEPT</name>
<proteinExistence type="predicted"/>
<sequence length="63" mass="7361">MKAEFEIETSNVFLENSSLRKKEGEMGKLLFHPNLSKNKNQPLNDSEKKIKEDYISMIQSLLF</sequence>
<evidence type="ECO:0000313" key="1">
    <source>
        <dbReference type="EMBL" id="AOP33096.1"/>
    </source>
</evidence>
<dbReference type="EMBL" id="CP015217">
    <property type="protein sequence ID" value="AOP33096.1"/>
    <property type="molecule type" value="Genomic_DNA"/>
</dbReference>